<dbReference type="PANTHER" id="PTHR33121">
    <property type="entry name" value="CYCLIC DI-GMP PHOSPHODIESTERASE PDEF"/>
    <property type="match status" value="1"/>
</dbReference>
<dbReference type="EMBL" id="LOCO01000004">
    <property type="protein sequence ID" value="KXO10909.1"/>
    <property type="molecule type" value="Genomic_DNA"/>
</dbReference>
<comment type="caution">
    <text evidence="2">The sequence shown here is derived from an EMBL/GenBank/DDBJ whole genome shotgun (WGS) entry which is preliminary data.</text>
</comment>
<reference evidence="3" key="1">
    <citation type="submission" date="2015-12" db="EMBL/GenBank/DDBJ databases">
        <authorList>
            <person name="Lima A."/>
            <person name="Farahani Zayas N."/>
            <person name="Castro Da Silva M.A."/>
            <person name="Cabral A."/>
            <person name="Pessatti M.L."/>
        </authorList>
    </citation>
    <scope>NUCLEOTIDE SEQUENCE [LARGE SCALE GENOMIC DNA]</scope>
    <source>
        <strain evidence="3">LAMA 842</strain>
    </source>
</reference>
<name>A0A137SEP7_9GAMM</name>
<dbReference type="PROSITE" id="PS50883">
    <property type="entry name" value="EAL"/>
    <property type="match status" value="1"/>
</dbReference>
<feature type="domain" description="EAL" evidence="1">
    <location>
        <begin position="11"/>
        <end position="265"/>
    </location>
</feature>
<keyword evidence="3" id="KW-1185">Reference proteome</keyword>
<dbReference type="SUPFAM" id="SSF141868">
    <property type="entry name" value="EAL domain-like"/>
    <property type="match status" value="1"/>
</dbReference>
<dbReference type="Gene3D" id="3.20.20.450">
    <property type="entry name" value="EAL domain"/>
    <property type="match status" value="1"/>
</dbReference>
<evidence type="ECO:0000259" key="1">
    <source>
        <dbReference type="PROSITE" id="PS50883"/>
    </source>
</evidence>
<dbReference type="InterPro" id="IPR001633">
    <property type="entry name" value="EAL_dom"/>
</dbReference>
<dbReference type="Proteomes" id="UP000070282">
    <property type="component" value="Unassembled WGS sequence"/>
</dbReference>
<dbReference type="RefSeq" id="WP_061331460.1">
    <property type="nucleotide sequence ID" value="NZ_LOCO01000004.1"/>
</dbReference>
<dbReference type="PANTHER" id="PTHR33121:SF70">
    <property type="entry name" value="SIGNALING PROTEIN YKOW"/>
    <property type="match status" value="1"/>
</dbReference>
<dbReference type="SMART" id="SM00052">
    <property type="entry name" value="EAL"/>
    <property type="match status" value="1"/>
</dbReference>
<dbReference type="InterPro" id="IPR050706">
    <property type="entry name" value="Cyclic-di-GMP_PDE-like"/>
</dbReference>
<dbReference type="CDD" id="cd01948">
    <property type="entry name" value="EAL"/>
    <property type="match status" value="1"/>
</dbReference>
<evidence type="ECO:0000313" key="3">
    <source>
        <dbReference type="Proteomes" id="UP000070282"/>
    </source>
</evidence>
<protein>
    <submittedName>
        <fullName evidence="2">Diguanylate cyclase/phosphodiesterase (GGDEF &amp; EAL domain with PAS/PAC sensor(S))</fullName>
    </submittedName>
</protein>
<organism evidence="2 3">
    <name type="scientific">Marinobacter excellens LAMA 842</name>
    <dbReference type="NCBI Taxonomy" id="1306954"/>
    <lineage>
        <taxon>Bacteria</taxon>
        <taxon>Pseudomonadati</taxon>
        <taxon>Pseudomonadota</taxon>
        <taxon>Gammaproteobacteria</taxon>
        <taxon>Pseudomonadales</taxon>
        <taxon>Marinobacteraceae</taxon>
        <taxon>Marinobacter</taxon>
    </lineage>
</organism>
<evidence type="ECO:0000313" key="2">
    <source>
        <dbReference type="EMBL" id="KXO10909.1"/>
    </source>
</evidence>
<gene>
    <name evidence="2" type="ORF">J122_1033</name>
</gene>
<dbReference type="PATRIC" id="fig|1306954.6.peg.2909"/>
<dbReference type="InterPro" id="IPR035919">
    <property type="entry name" value="EAL_sf"/>
</dbReference>
<sequence length="295" mass="32591">MPECAISELGKIDPATRIRDVIRSVGFDLVFQPKVAFSHGKLGGIEVLVRWPEVVAGRQAPDQFVPLAEQHGLAPMLDLHVLERTLRTWRSWSALTRLCWSPFPISVNVSAMSVQDEDFLRSVTWLLAESPRPKLMFELTETAPFHNPLAAAQTLEALSGHGIQVSLDDFCTGFNNHERLDTLPVAELKIDREDTAKLDTIAGIRHVGQMIEQAKAAGLTVTAEGIECRDQWKTLRTLGCDYGQGYWLCPPLSASDAVEFVQDYTPSRLLTATNEEHSAFGAVDLAPGLVHNLPK</sequence>
<dbReference type="AlphaFoldDB" id="A0A137SEP7"/>
<proteinExistence type="predicted"/>
<dbReference type="GO" id="GO:0071111">
    <property type="term" value="F:cyclic-guanylate-specific phosphodiesterase activity"/>
    <property type="evidence" value="ECO:0007669"/>
    <property type="project" value="InterPro"/>
</dbReference>
<dbReference type="Pfam" id="PF00563">
    <property type="entry name" value="EAL"/>
    <property type="match status" value="1"/>
</dbReference>
<accession>A0A137SEP7</accession>